<sequence length="132" mass="14737">MNCPVIILFQPCDTATHFWPPDSSDSQVPTRRWTVTVTQIATSGCDDFPVYSNRMVGILGVWEVGWKPPSEIGNELRPCYNQGDGHIQREWTGAKTHLPLARVLVKTAAISSQYLSVYYNIVLRISTPTSIA</sequence>
<name>M0JWM3_9EURY</name>
<organism evidence="1 2">
    <name type="scientific">Haloarcula marismortui ATCC 33799</name>
    <dbReference type="NCBI Taxonomy" id="662475"/>
    <lineage>
        <taxon>Archaea</taxon>
        <taxon>Methanobacteriati</taxon>
        <taxon>Methanobacteriota</taxon>
        <taxon>Stenosarchaea group</taxon>
        <taxon>Halobacteria</taxon>
        <taxon>Halobacteriales</taxon>
        <taxon>Haloarculaceae</taxon>
        <taxon>Haloarcula</taxon>
    </lineage>
</organism>
<evidence type="ECO:0000313" key="2">
    <source>
        <dbReference type="Proteomes" id="UP000011687"/>
    </source>
</evidence>
<proteinExistence type="predicted"/>
<accession>M0JWM3</accession>
<protein>
    <submittedName>
        <fullName evidence="1">Uncharacterized protein</fullName>
    </submittedName>
</protein>
<gene>
    <name evidence="1" type="ORF">C435_16415</name>
</gene>
<dbReference type="Proteomes" id="UP000011687">
    <property type="component" value="Unassembled WGS sequence"/>
</dbReference>
<evidence type="ECO:0000313" key="1">
    <source>
        <dbReference type="EMBL" id="EMA13386.1"/>
    </source>
</evidence>
<dbReference type="EMBL" id="AOLS01000086">
    <property type="protein sequence ID" value="EMA13386.1"/>
    <property type="molecule type" value="Genomic_DNA"/>
</dbReference>
<keyword evidence="2" id="KW-1185">Reference proteome</keyword>
<dbReference type="AlphaFoldDB" id="M0JWM3"/>
<reference evidence="1 2" key="1">
    <citation type="journal article" date="2014" name="PLoS Genet.">
        <title>Phylogenetically driven sequencing of extremely halophilic archaea reveals strategies for static and dynamic osmo-response.</title>
        <authorList>
            <person name="Becker E.A."/>
            <person name="Seitzer P.M."/>
            <person name="Tritt A."/>
            <person name="Larsen D."/>
            <person name="Krusor M."/>
            <person name="Yao A.I."/>
            <person name="Wu D."/>
            <person name="Madern D."/>
            <person name="Eisen J.A."/>
            <person name="Darling A.E."/>
            <person name="Facciotti M.T."/>
        </authorList>
    </citation>
    <scope>NUCLEOTIDE SEQUENCE [LARGE SCALE GENOMIC DNA]</scope>
    <source>
        <strain evidence="1 2">ATCC 33799</strain>
    </source>
</reference>
<comment type="caution">
    <text evidence="1">The sequence shown here is derived from an EMBL/GenBank/DDBJ whole genome shotgun (WGS) entry which is preliminary data.</text>
</comment>